<name>A0AAD4R2R5_9BILA</name>
<comment type="caution">
    <text evidence="2">The sequence shown here is derived from an EMBL/GenBank/DDBJ whole genome shotgun (WGS) entry which is preliminary data.</text>
</comment>
<reference evidence="2" key="1">
    <citation type="submission" date="2022-01" db="EMBL/GenBank/DDBJ databases">
        <title>Genome Sequence Resource for Two Populations of Ditylenchus destructor, the Migratory Endoparasitic Phytonematode.</title>
        <authorList>
            <person name="Zhang H."/>
            <person name="Lin R."/>
            <person name="Xie B."/>
        </authorList>
    </citation>
    <scope>NUCLEOTIDE SEQUENCE</scope>
    <source>
        <strain evidence="2">BazhouSP</strain>
    </source>
</reference>
<proteinExistence type="predicted"/>
<keyword evidence="3" id="KW-1185">Reference proteome</keyword>
<feature type="compositionally biased region" description="Basic and acidic residues" evidence="1">
    <location>
        <begin position="1"/>
        <end position="17"/>
    </location>
</feature>
<evidence type="ECO:0000313" key="2">
    <source>
        <dbReference type="EMBL" id="KAI1706020.1"/>
    </source>
</evidence>
<organism evidence="2 3">
    <name type="scientific">Ditylenchus destructor</name>
    <dbReference type="NCBI Taxonomy" id="166010"/>
    <lineage>
        <taxon>Eukaryota</taxon>
        <taxon>Metazoa</taxon>
        <taxon>Ecdysozoa</taxon>
        <taxon>Nematoda</taxon>
        <taxon>Chromadorea</taxon>
        <taxon>Rhabditida</taxon>
        <taxon>Tylenchina</taxon>
        <taxon>Tylenchomorpha</taxon>
        <taxon>Sphaerularioidea</taxon>
        <taxon>Anguinidae</taxon>
        <taxon>Anguininae</taxon>
        <taxon>Ditylenchus</taxon>
    </lineage>
</organism>
<sequence length="195" mass="22351">MGWTLEERPSSSRLDLHKHSRNSDTINKSQRGLFESLIQNPIIPGPREPASSESRLFPFFTCRAWNPGPGYYGFVGRMPFTALEVDFPHPLTRSKSRRSSQLELKCLGGIERRERSFCRKDHLWRKKIIFSFLGLFIQDSVTTRPTQNAIYATLAELSHDQIRPVVQHAAEEMSHKLGCPITELPPGVDFFDQPQ</sequence>
<evidence type="ECO:0000313" key="3">
    <source>
        <dbReference type="Proteomes" id="UP001201812"/>
    </source>
</evidence>
<evidence type="ECO:0000256" key="1">
    <source>
        <dbReference type="SAM" id="MobiDB-lite"/>
    </source>
</evidence>
<feature type="region of interest" description="Disordered" evidence="1">
    <location>
        <begin position="1"/>
        <end position="25"/>
    </location>
</feature>
<accession>A0AAD4R2R5</accession>
<dbReference type="AlphaFoldDB" id="A0AAD4R2R5"/>
<protein>
    <submittedName>
        <fullName evidence="2">Uncharacterized protein</fullName>
    </submittedName>
</protein>
<dbReference type="Proteomes" id="UP001201812">
    <property type="component" value="Unassembled WGS sequence"/>
</dbReference>
<gene>
    <name evidence="2" type="ORF">DdX_13248</name>
</gene>
<dbReference type="EMBL" id="JAKKPZ010000051">
    <property type="protein sequence ID" value="KAI1706020.1"/>
    <property type="molecule type" value="Genomic_DNA"/>
</dbReference>